<feature type="region of interest" description="Disordered" evidence="3">
    <location>
        <begin position="146"/>
        <end position="165"/>
    </location>
</feature>
<dbReference type="PROSITE" id="PS01317">
    <property type="entry name" value="SSRP"/>
    <property type="match status" value="1"/>
</dbReference>
<evidence type="ECO:0000313" key="4">
    <source>
        <dbReference type="EMBL" id="VAX40870.1"/>
    </source>
</evidence>
<dbReference type="GO" id="GO:0070930">
    <property type="term" value="P:trans-translation-dependent protein tagging"/>
    <property type="evidence" value="ECO:0007669"/>
    <property type="project" value="TreeGrafter"/>
</dbReference>
<dbReference type="EMBL" id="UOGL01000489">
    <property type="protein sequence ID" value="VAX40870.1"/>
    <property type="molecule type" value="Genomic_DNA"/>
</dbReference>
<keyword evidence="1" id="KW-0963">Cytoplasm</keyword>
<dbReference type="GO" id="GO:0003723">
    <property type="term" value="F:RNA binding"/>
    <property type="evidence" value="ECO:0007669"/>
    <property type="project" value="UniProtKB-KW"/>
</dbReference>
<feature type="compositionally biased region" description="Basic residues" evidence="3">
    <location>
        <begin position="1"/>
        <end position="12"/>
    </location>
</feature>
<dbReference type="InterPro" id="IPR023620">
    <property type="entry name" value="SmpB"/>
</dbReference>
<gene>
    <name evidence="4" type="ORF">MNBD_PLANCTO02-2992</name>
</gene>
<dbReference type="Pfam" id="PF01668">
    <property type="entry name" value="SmpB"/>
    <property type="match status" value="1"/>
</dbReference>
<accession>A0A3B1DZ04</accession>
<keyword evidence="2" id="KW-0694">RNA-binding</keyword>
<dbReference type="NCBIfam" id="NF003843">
    <property type="entry name" value="PRK05422.1"/>
    <property type="match status" value="1"/>
</dbReference>
<dbReference type="HAMAP" id="MF_00023">
    <property type="entry name" value="SmpB"/>
    <property type="match status" value="1"/>
</dbReference>
<reference evidence="4" key="1">
    <citation type="submission" date="2018-06" db="EMBL/GenBank/DDBJ databases">
        <authorList>
            <person name="Zhirakovskaya E."/>
        </authorList>
    </citation>
    <scope>NUCLEOTIDE SEQUENCE</scope>
</reference>
<dbReference type="GO" id="GO:0005829">
    <property type="term" value="C:cytosol"/>
    <property type="evidence" value="ECO:0007669"/>
    <property type="project" value="TreeGrafter"/>
</dbReference>
<dbReference type="PANTHER" id="PTHR30308">
    <property type="entry name" value="TMRNA-BINDING COMPONENT OF TRANS-TRANSLATION TAGGING COMPLEX"/>
    <property type="match status" value="1"/>
</dbReference>
<dbReference type="CDD" id="cd09294">
    <property type="entry name" value="SmpB"/>
    <property type="match status" value="1"/>
</dbReference>
<dbReference type="Gene3D" id="2.40.280.10">
    <property type="match status" value="1"/>
</dbReference>
<dbReference type="NCBIfam" id="TIGR00086">
    <property type="entry name" value="smpB"/>
    <property type="match status" value="1"/>
</dbReference>
<organism evidence="4">
    <name type="scientific">hydrothermal vent metagenome</name>
    <dbReference type="NCBI Taxonomy" id="652676"/>
    <lineage>
        <taxon>unclassified sequences</taxon>
        <taxon>metagenomes</taxon>
        <taxon>ecological metagenomes</taxon>
    </lineage>
</organism>
<evidence type="ECO:0000256" key="2">
    <source>
        <dbReference type="ARBA" id="ARBA00022884"/>
    </source>
</evidence>
<dbReference type="AlphaFoldDB" id="A0A3B1DZ04"/>
<proteinExistence type="inferred from homology"/>
<evidence type="ECO:0000256" key="1">
    <source>
        <dbReference type="ARBA" id="ARBA00022490"/>
    </source>
</evidence>
<feature type="compositionally biased region" description="Basic and acidic residues" evidence="3">
    <location>
        <begin position="155"/>
        <end position="165"/>
    </location>
</feature>
<feature type="region of interest" description="Disordered" evidence="3">
    <location>
        <begin position="1"/>
        <end position="20"/>
    </location>
</feature>
<dbReference type="InterPro" id="IPR000037">
    <property type="entry name" value="SsrA-bd_prot"/>
</dbReference>
<dbReference type="InterPro" id="IPR020081">
    <property type="entry name" value="SsrA-bd_prot_CS"/>
</dbReference>
<dbReference type="SUPFAM" id="SSF74982">
    <property type="entry name" value="Small protein B (SmpB)"/>
    <property type="match status" value="1"/>
</dbReference>
<evidence type="ECO:0000256" key="3">
    <source>
        <dbReference type="SAM" id="MobiDB-lite"/>
    </source>
</evidence>
<name>A0A3B1DZ04_9ZZZZ</name>
<protein>
    <submittedName>
        <fullName evidence="4">TmRNA-binding protein SmpB</fullName>
    </submittedName>
</protein>
<sequence length="165" mass="18696">MGKKKSKKKKGGVKTSGGAKTVCQNRKARHQYEILDDLICGISLFGSEVKSIRNGKISISEAYVRLKNNELWLVGCDIAEYPQATVMNHEPRRERKLLLKKRELQKFAMSADQAGLTLIPLSVFFSARGFVKVKIAIGKGRKLHDKREKLKKQSARRDIRSAMMH</sequence>
<dbReference type="PANTHER" id="PTHR30308:SF2">
    <property type="entry name" value="SSRA-BINDING PROTEIN"/>
    <property type="match status" value="1"/>
</dbReference>